<dbReference type="InterPro" id="IPR000719">
    <property type="entry name" value="Prot_kinase_dom"/>
</dbReference>
<dbReference type="Gene3D" id="1.10.510.10">
    <property type="entry name" value="Transferase(Phosphotransferase) domain 1"/>
    <property type="match status" value="1"/>
</dbReference>
<evidence type="ECO:0000256" key="3">
    <source>
        <dbReference type="ARBA" id="ARBA00022741"/>
    </source>
</evidence>
<dbReference type="PANTHER" id="PTHR24346">
    <property type="entry name" value="MAP/MICROTUBULE AFFINITY-REGULATING KINASE"/>
    <property type="match status" value="1"/>
</dbReference>
<evidence type="ECO:0000256" key="1">
    <source>
        <dbReference type="ARBA" id="ARBA00022527"/>
    </source>
</evidence>
<evidence type="ECO:0000256" key="4">
    <source>
        <dbReference type="ARBA" id="ARBA00022777"/>
    </source>
</evidence>
<dbReference type="PANTHER" id="PTHR24346:SF82">
    <property type="entry name" value="KP78A-RELATED"/>
    <property type="match status" value="1"/>
</dbReference>
<dbReference type="SUPFAM" id="SSF56112">
    <property type="entry name" value="Protein kinase-like (PK-like)"/>
    <property type="match status" value="1"/>
</dbReference>
<keyword evidence="5" id="KW-0067">ATP-binding</keyword>
<dbReference type="Pfam" id="PF00069">
    <property type="entry name" value="Pkinase"/>
    <property type="match status" value="1"/>
</dbReference>
<dbReference type="InterPro" id="IPR011009">
    <property type="entry name" value="Kinase-like_dom_sf"/>
</dbReference>
<dbReference type="GO" id="GO:0004674">
    <property type="term" value="F:protein serine/threonine kinase activity"/>
    <property type="evidence" value="ECO:0007669"/>
    <property type="project" value="UniProtKB-KW"/>
</dbReference>
<keyword evidence="4" id="KW-0418">Kinase</keyword>
<evidence type="ECO:0000256" key="2">
    <source>
        <dbReference type="ARBA" id="ARBA00022679"/>
    </source>
</evidence>
<organism evidence="7">
    <name type="scientific">Chlamydomonas leiostraca</name>
    <dbReference type="NCBI Taxonomy" id="1034604"/>
    <lineage>
        <taxon>Eukaryota</taxon>
        <taxon>Viridiplantae</taxon>
        <taxon>Chlorophyta</taxon>
        <taxon>core chlorophytes</taxon>
        <taxon>Chlorophyceae</taxon>
        <taxon>CS clade</taxon>
        <taxon>Chlamydomonadales</taxon>
        <taxon>Chlamydomonadaceae</taxon>
        <taxon>Chlamydomonas</taxon>
    </lineage>
</organism>
<dbReference type="GO" id="GO:0035556">
    <property type="term" value="P:intracellular signal transduction"/>
    <property type="evidence" value="ECO:0007669"/>
    <property type="project" value="TreeGrafter"/>
</dbReference>
<keyword evidence="2" id="KW-0808">Transferase</keyword>
<accession>A0A7S0WZR7</accession>
<sequence>MGARRVRLIPGEYLEQHRETVEREIRNHMDLSVYGHPCIAQLQRVTIMPPSLALIMECGGDITLETLMEQHGGRLPVHMARRVFAQVVLTLDFCRRLGKCNRNVTPACWHVYYENPAPESMEASSSPTEVCVKLSDFCHMKDALADSAPKTKLGIALYTAPEIVISRPGSSYDGAAADVWSCGVLLAMMVFGAHPFIQPDEDAEDLAAAASAAVDTPSGRSAMQLLVKNQMAQLLGNAISGQMTLPAGPALAHPEVVQLLKSMLQPDPANRATTTDILAHPWVSGALRPDWVGLNERLVQAHSHPSSNNPAREVIQTALRMHRQLQQQRVMQVM</sequence>
<protein>
    <recommendedName>
        <fullName evidence="6">Protein kinase domain-containing protein</fullName>
    </recommendedName>
</protein>
<dbReference type="SMART" id="SM00220">
    <property type="entry name" value="S_TKc"/>
    <property type="match status" value="1"/>
</dbReference>
<evidence type="ECO:0000259" key="6">
    <source>
        <dbReference type="PROSITE" id="PS50011"/>
    </source>
</evidence>
<dbReference type="PROSITE" id="PS50011">
    <property type="entry name" value="PROTEIN_KINASE_DOM"/>
    <property type="match status" value="1"/>
</dbReference>
<dbReference type="AlphaFoldDB" id="A0A7S0WZR7"/>
<dbReference type="GO" id="GO:0005737">
    <property type="term" value="C:cytoplasm"/>
    <property type="evidence" value="ECO:0007669"/>
    <property type="project" value="TreeGrafter"/>
</dbReference>
<evidence type="ECO:0000256" key="5">
    <source>
        <dbReference type="ARBA" id="ARBA00022840"/>
    </source>
</evidence>
<gene>
    <name evidence="7" type="ORF">CLEI1391_LOCUS17659</name>
</gene>
<dbReference type="EMBL" id="HBFB01031505">
    <property type="protein sequence ID" value="CAD8693476.1"/>
    <property type="molecule type" value="Transcribed_RNA"/>
</dbReference>
<keyword evidence="1" id="KW-0723">Serine/threonine-protein kinase</keyword>
<proteinExistence type="predicted"/>
<reference evidence="7" key="1">
    <citation type="submission" date="2021-01" db="EMBL/GenBank/DDBJ databases">
        <authorList>
            <person name="Corre E."/>
            <person name="Pelletier E."/>
            <person name="Niang G."/>
            <person name="Scheremetjew M."/>
            <person name="Finn R."/>
            <person name="Kale V."/>
            <person name="Holt S."/>
            <person name="Cochrane G."/>
            <person name="Meng A."/>
            <person name="Brown T."/>
            <person name="Cohen L."/>
        </authorList>
    </citation>
    <scope>NUCLEOTIDE SEQUENCE</scope>
    <source>
        <strain evidence="7">SAG 11-49</strain>
    </source>
</reference>
<keyword evidence="3" id="KW-0547">Nucleotide-binding</keyword>
<name>A0A7S0WZR7_9CHLO</name>
<feature type="domain" description="Protein kinase" evidence="6">
    <location>
        <begin position="1"/>
        <end position="283"/>
    </location>
</feature>
<dbReference type="GO" id="GO:0005524">
    <property type="term" value="F:ATP binding"/>
    <property type="evidence" value="ECO:0007669"/>
    <property type="project" value="UniProtKB-KW"/>
</dbReference>
<evidence type="ECO:0000313" key="7">
    <source>
        <dbReference type="EMBL" id="CAD8693476.1"/>
    </source>
</evidence>